<keyword evidence="2" id="KW-0238">DNA-binding</keyword>
<dbReference type="GO" id="GO:0043200">
    <property type="term" value="P:response to amino acid"/>
    <property type="evidence" value="ECO:0007669"/>
    <property type="project" value="TreeGrafter"/>
</dbReference>
<dbReference type="RefSeq" id="WP_064886017.1">
    <property type="nucleotide sequence ID" value="NZ_LZSY01000146.1"/>
</dbReference>
<dbReference type="Gene3D" id="1.10.10.10">
    <property type="entry name" value="Winged helix-like DNA-binding domain superfamily/Winged helix DNA-binding domain"/>
    <property type="match status" value="1"/>
</dbReference>
<evidence type="ECO:0000256" key="2">
    <source>
        <dbReference type="ARBA" id="ARBA00023125"/>
    </source>
</evidence>
<evidence type="ECO:0000259" key="4">
    <source>
        <dbReference type="PROSITE" id="PS50956"/>
    </source>
</evidence>
<dbReference type="InterPro" id="IPR019888">
    <property type="entry name" value="Tscrpt_reg_AsnC-like"/>
</dbReference>
<dbReference type="InterPro" id="IPR036390">
    <property type="entry name" value="WH_DNA-bd_sf"/>
</dbReference>
<dbReference type="GO" id="GO:0043565">
    <property type="term" value="F:sequence-specific DNA binding"/>
    <property type="evidence" value="ECO:0007669"/>
    <property type="project" value="InterPro"/>
</dbReference>
<dbReference type="InterPro" id="IPR036388">
    <property type="entry name" value="WH-like_DNA-bd_sf"/>
</dbReference>
<dbReference type="PRINTS" id="PR00033">
    <property type="entry name" value="HTHASNC"/>
</dbReference>
<gene>
    <name evidence="5" type="ORF">A5779_04235</name>
</gene>
<dbReference type="SMART" id="SM00344">
    <property type="entry name" value="HTH_ASNC"/>
    <property type="match status" value="1"/>
</dbReference>
<dbReference type="SUPFAM" id="SSF46785">
    <property type="entry name" value="Winged helix' DNA-binding domain"/>
    <property type="match status" value="1"/>
</dbReference>
<evidence type="ECO:0000256" key="3">
    <source>
        <dbReference type="ARBA" id="ARBA00023163"/>
    </source>
</evidence>
<dbReference type="Proteomes" id="UP000094008">
    <property type="component" value="Unassembled WGS sequence"/>
</dbReference>
<dbReference type="PROSITE" id="PS50956">
    <property type="entry name" value="HTH_ASNC_2"/>
    <property type="match status" value="1"/>
</dbReference>
<organism evidence="5 6">
    <name type="scientific">Mycolicibacterium peregrinum</name>
    <name type="common">Mycobacterium peregrinum</name>
    <dbReference type="NCBI Taxonomy" id="43304"/>
    <lineage>
        <taxon>Bacteria</taxon>
        <taxon>Bacillati</taxon>
        <taxon>Actinomycetota</taxon>
        <taxon>Actinomycetes</taxon>
        <taxon>Mycobacteriales</taxon>
        <taxon>Mycobacteriaceae</taxon>
        <taxon>Mycolicibacterium</taxon>
    </lineage>
</organism>
<sequence>MPREFDLDDFDRRIIDQLRIDGRKAFSEVGRAVGLSEGAVRNRYARLQRLGVVQVVGMADSPRIGELLVHLCLRVRGVPVASVADQLARIPQVRFVALVAGSYDIVVDLTAENVGELAELLNGRIHRIKGVYQLECSTALETAKDSYLWAGFSEPLPTTSEILRR</sequence>
<evidence type="ECO:0000313" key="6">
    <source>
        <dbReference type="Proteomes" id="UP000094008"/>
    </source>
</evidence>
<dbReference type="Pfam" id="PF13404">
    <property type="entry name" value="HTH_AsnC-type"/>
    <property type="match status" value="1"/>
</dbReference>
<dbReference type="GO" id="GO:0005829">
    <property type="term" value="C:cytosol"/>
    <property type="evidence" value="ECO:0007669"/>
    <property type="project" value="TreeGrafter"/>
</dbReference>
<dbReference type="SUPFAM" id="SSF54909">
    <property type="entry name" value="Dimeric alpha+beta barrel"/>
    <property type="match status" value="1"/>
</dbReference>
<feature type="domain" description="HTH asnC-type" evidence="4">
    <location>
        <begin position="7"/>
        <end position="67"/>
    </location>
</feature>
<dbReference type="PANTHER" id="PTHR30154">
    <property type="entry name" value="LEUCINE-RESPONSIVE REGULATORY PROTEIN"/>
    <property type="match status" value="1"/>
</dbReference>
<dbReference type="Gene3D" id="3.30.70.920">
    <property type="match status" value="1"/>
</dbReference>
<protein>
    <submittedName>
        <fullName evidence="5">AsnC family transcriptional regulator</fullName>
    </submittedName>
</protein>
<dbReference type="AlphaFoldDB" id="A0A1A0VPX7"/>
<reference evidence="6" key="1">
    <citation type="submission" date="2016-06" db="EMBL/GenBank/DDBJ databases">
        <authorList>
            <person name="Sutton G."/>
            <person name="Brinkac L."/>
            <person name="Sanka R."/>
            <person name="Adams M."/>
            <person name="Lau E."/>
            <person name="Mehaffy C."/>
            <person name="Tameris M."/>
            <person name="Hatherill M."/>
            <person name="Hanekom W."/>
            <person name="Mahomed H."/>
            <person name="Mcshane H."/>
        </authorList>
    </citation>
    <scope>NUCLEOTIDE SEQUENCE [LARGE SCALE GENOMIC DNA]</scope>
    <source>
        <strain evidence="6">852002-10433_SCH5171157</strain>
    </source>
</reference>
<dbReference type="OrthoDB" id="4708849at2"/>
<evidence type="ECO:0000313" key="5">
    <source>
        <dbReference type="EMBL" id="OBB85274.1"/>
    </source>
</evidence>
<evidence type="ECO:0000256" key="1">
    <source>
        <dbReference type="ARBA" id="ARBA00023015"/>
    </source>
</evidence>
<accession>A0A1A0VPX7</accession>
<dbReference type="Pfam" id="PF01037">
    <property type="entry name" value="AsnC_trans_reg"/>
    <property type="match status" value="1"/>
</dbReference>
<keyword evidence="1" id="KW-0805">Transcription regulation</keyword>
<dbReference type="PANTHER" id="PTHR30154:SF50">
    <property type="entry name" value="TRANSCRIPTIONAL REGULATOR, ASNC FAMILY"/>
    <property type="match status" value="1"/>
</dbReference>
<dbReference type="InterPro" id="IPR019887">
    <property type="entry name" value="Tscrpt_reg_AsnC/Lrp_C"/>
</dbReference>
<dbReference type="InterPro" id="IPR000485">
    <property type="entry name" value="AsnC-type_HTH_dom"/>
</dbReference>
<keyword evidence="3" id="KW-0804">Transcription</keyword>
<dbReference type="EMBL" id="LZSY01000146">
    <property type="protein sequence ID" value="OBB85274.1"/>
    <property type="molecule type" value="Genomic_DNA"/>
</dbReference>
<dbReference type="InterPro" id="IPR011008">
    <property type="entry name" value="Dimeric_a/b-barrel"/>
</dbReference>
<comment type="caution">
    <text evidence="5">The sequence shown here is derived from an EMBL/GenBank/DDBJ whole genome shotgun (WGS) entry which is preliminary data.</text>
</comment>
<proteinExistence type="predicted"/>
<name>A0A1A0VPX7_MYCPR</name>